<dbReference type="CDD" id="cd00170">
    <property type="entry name" value="SEC14"/>
    <property type="match status" value="1"/>
</dbReference>
<dbReference type="Proteomes" id="UP000594260">
    <property type="component" value="Unplaced"/>
</dbReference>
<evidence type="ECO:0000259" key="2">
    <source>
        <dbReference type="PROSITE" id="PS50191"/>
    </source>
</evidence>
<dbReference type="Pfam" id="PF00650">
    <property type="entry name" value="CRAL_TRIO"/>
    <property type="match status" value="1"/>
</dbReference>
<evidence type="ECO:0000313" key="4">
    <source>
        <dbReference type="Proteomes" id="UP000594260"/>
    </source>
</evidence>
<dbReference type="GO" id="GO:1902936">
    <property type="term" value="F:phosphatidylinositol bisphosphate binding"/>
    <property type="evidence" value="ECO:0007669"/>
    <property type="project" value="TreeGrafter"/>
</dbReference>
<dbReference type="SUPFAM" id="SSF52087">
    <property type="entry name" value="CRAL/TRIO domain"/>
    <property type="match status" value="1"/>
</dbReference>
<dbReference type="InParanoid" id="A0A7M7JBQ7"/>
<organism evidence="3 4">
    <name type="scientific">Varroa destructor</name>
    <name type="common">Honeybee mite</name>
    <dbReference type="NCBI Taxonomy" id="109461"/>
    <lineage>
        <taxon>Eukaryota</taxon>
        <taxon>Metazoa</taxon>
        <taxon>Ecdysozoa</taxon>
        <taxon>Arthropoda</taxon>
        <taxon>Chelicerata</taxon>
        <taxon>Arachnida</taxon>
        <taxon>Acari</taxon>
        <taxon>Parasitiformes</taxon>
        <taxon>Mesostigmata</taxon>
        <taxon>Gamasina</taxon>
        <taxon>Dermanyssoidea</taxon>
        <taxon>Varroidae</taxon>
        <taxon>Varroa</taxon>
    </lineage>
</organism>
<dbReference type="Gene3D" id="1.20.5.1200">
    <property type="entry name" value="Alpha-tocopherol transfer"/>
    <property type="match status" value="1"/>
</dbReference>
<dbReference type="OrthoDB" id="6682367at2759"/>
<keyword evidence="4" id="KW-1185">Reference proteome</keyword>
<dbReference type="GeneID" id="111244595"/>
<dbReference type="PANTHER" id="PTHR10174:SF130">
    <property type="entry name" value="ALPHA-TOCOPHEROL TRANSFER PROTEIN-LIKE"/>
    <property type="match status" value="1"/>
</dbReference>
<dbReference type="KEGG" id="vde:111244595"/>
<sequence length="321" mass="36676">MGNPHSDRDSSSTAASPCMSWQDVAKREFCEIPSRTPHILDKLLRKLAALQTSQFVPYLEPTFVMAFLRVNKFNEEKAIETYQRFFRLRTIDPAYYYPINRGSLCYKPVLDNDIAFILSKKNPRDGSTVVVATFEFFEPSRWHNLQEMYTPMALQVLMLLRDPEVQVRGFRMVVDLKKFSFKYIRYVPTSLAKVMGESSSGAMPVTIRGVHVINEPVWYQVLMKMIAPFLTDGESVTQTHGNDLASLHRIIDRSILPKEFGGAQGSVVFETQVMEEFYARDKEILAASRFGYKLSDTGKTWQSTSKTDDRRGSSESSNSLN</sequence>
<reference evidence="3" key="1">
    <citation type="submission" date="2021-01" db="UniProtKB">
        <authorList>
            <consortium name="EnsemblMetazoa"/>
        </authorList>
    </citation>
    <scope>IDENTIFICATION</scope>
</reference>
<feature type="region of interest" description="Disordered" evidence="1">
    <location>
        <begin position="296"/>
        <end position="321"/>
    </location>
</feature>
<dbReference type="InterPro" id="IPR036273">
    <property type="entry name" value="CRAL/TRIO_N_dom_sf"/>
</dbReference>
<dbReference type="RefSeq" id="XP_022647581.1">
    <property type="nucleotide sequence ID" value="XM_022791846.1"/>
</dbReference>
<name>A0A7M7JBQ7_VARDE</name>
<dbReference type="PROSITE" id="PS50191">
    <property type="entry name" value="CRAL_TRIO"/>
    <property type="match status" value="1"/>
</dbReference>
<dbReference type="InterPro" id="IPR001251">
    <property type="entry name" value="CRAL-TRIO_dom"/>
</dbReference>
<dbReference type="InterPro" id="IPR036865">
    <property type="entry name" value="CRAL-TRIO_dom_sf"/>
</dbReference>
<dbReference type="AlphaFoldDB" id="A0A7M7JBQ7"/>
<feature type="domain" description="CRAL-TRIO" evidence="2">
    <location>
        <begin position="106"/>
        <end position="268"/>
    </location>
</feature>
<dbReference type="PANTHER" id="PTHR10174">
    <property type="entry name" value="ALPHA-TOCOPHEROL TRANSFER PROTEIN-RELATED"/>
    <property type="match status" value="1"/>
</dbReference>
<dbReference type="Gene3D" id="3.40.525.10">
    <property type="entry name" value="CRAL-TRIO lipid binding domain"/>
    <property type="match status" value="1"/>
</dbReference>
<evidence type="ECO:0000256" key="1">
    <source>
        <dbReference type="SAM" id="MobiDB-lite"/>
    </source>
</evidence>
<evidence type="ECO:0000313" key="3">
    <source>
        <dbReference type="EnsemblMetazoa" id="XP_022647581"/>
    </source>
</evidence>
<dbReference type="GO" id="GO:0016020">
    <property type="term" value="C:membrane"/>
    <property type="evidence" value="ECO:0007669"/>
    <property type="project" value="TreeGrafter"/>
</dbReference>
<accession>A0A7M7JBQ7</accession>
<dbReference type="SMART" id="SM00516">
    <property type="entry name" value="SEC14"/>
    <property type="match status" value="1"/>
</dbReference>
<protein>
    <recommendedName>
        <fullName evidence="2">CRAL-TRIO domain-containing protein</fullName>
    </recommendedName>
</protein>
<dbReference type="SUPFAM" id="SSF46938">
    <property type="entry name" value="CRAL/TRIO N-terminal domain"/>
    <property type="match status" value="1"/>
</dbReference>
<dbReference type="EnsemblMetazoa" id="XM_022791846">
    <property type="protein sequence ID" value="XP_022647581"/>
    <property type="gene ID" value="LOC111244595"/>
</dbReference>
<dbReference type="PRINTS" id="PR00180">
    <property type="entry name" value="CRETINALDHBP"/>
</dbReference>
<proteinExistence type="predicted"/>